<dbReference type="SUPFAM" id="SSF50475">
    <property type="entry name" value="FMN-binding split barrel"/>
    <property type="match status" value="1"/>
</dbReference>
<evidence type="ECO:0000313" key="3">
    <source>
        <dbReference type="Proteomes" id="UP000078454"/>
    </source>
</evidence>
<dbReference type="InterPro" id="IPR052917">
    <property type="entry name" value="Stress-Dev_Protein"/>
</dbReference>
<proteinExistence type="predicted"/>
<name>A0A198A836_9BACL</name>
<dbReference type="PANTHER" id="PTHR34818:SF1">
    <property type="entry name" value="PROTEIN BLI-3"/>
    <property type="match status" value="1"/>
</dbReference>
<dbReference type="Proteomes" id="UP000078454">
    <property type="component" value="Unassembled WGS sequence"/>
</dbReference>
<evidence type="ECO:0000313" key="2">
    <source>
        <dbReference type="EMBL" id="OAS17118.1"/>
    </source>
</evidence>
<dbReference type="PANTHER" id="PTHR34818">
    <property type="entry name" value="PROTEIN BLI-3"/>
    <property type="match status" value="1"/>
</dbReference>
<comment type="caution">
    <text evidence="2">The sequence shown here is derived from an EMBL/GenBank/DDBJ whole genome shotgun (WGS) entry which is preliminary data.</text>
</comment>
<feature type="domain" description="Pyridoxamine 5'-phosphate oxidase N-terminal" evidence="1">
    <location>
        <begin position="10"/>
        <end position="129"/>
    </location>
</feature>
<dbReference type="OrthoDB" id="5431160at2"/>
<keyword evidence="3" id="KW-1185">Reference proteome</keyword>
<evidence type="ECO:0000259" key="1">
    <source>
        <dbReference type="Pfam" id="PF01243"/>
    </source>
</evidence>
<dbReference type="AlphaFoldDB" id="A0A198A836"/>
<dbReference type="RefSeq" id="WP_068666442.1">
    <property type="nucleotide sequence ID" value="NZ_LYPB01000073.1"/>
</dbReference>
<reference evidence="2 3" key="1">
    <citation type="submission" date="2016-05" db="EMBL/GenBank/DDBJ databases">
        <title>Paenibacillus sp. 1ZS3-15 nov., isolated from the rhizosphere soil.</title>
        <authorList>
            <person name="Zhang X.X."/>
            <person name="Zhang J."/>
        </authorList>
    </citation>
    <scope>NUCLEOTIDE SEQUENCE [LARGE SCALE GENOMIC DNA]</scope>
    <source>
        <strain evidence="2 3">1ZS3-15</strain>
    </source>
</reference>
<accession>A0A198A836</accession>
<dbReference type="Gene3D" id="2.30.110.10">
    <property type="entry name" value="Electron Transport, Fmn-binding Protein, Chain A"/>
    <property type="match status" value="1"/>
</dbReference>
<dbReference type="STRING" id="1850517.A8708_02555"/>
<dbReference type="InterPro" id="IPR011576">
    <property type="entry name" value="Pyridox_Oxase_N"/>
</dbReference>
<dbReference type="EMBL" id="LYPB01000073">
    <property type="protein sequence ID" value="OAS17118.1"/>
    <property type="molecule type" value="Genomic_DNA"/>
</dbReference>
<dbReference type="Pfam" id="PF01243">
    <property type="entry name" value="PNPOx_N"/>
    <property type="match status" value="1"/>
</dbReference>
<dbReference type="InterPro" id="IPR012349">
    <property type="entry name" value="Split_barrel_FMN-bd"/>
</dbReference>
<protein>
    <submittedName>
        <fullName evidence="2">General stress protein</fullName>
    </submittedName>
</protein>
<gene>
    <name evidence="2" type="ORF">A8708_02555</name>
</gene>
<organism evidence="2 3">
    <name type="scientific">Paenibacillus oryzisoli</name>
    <dbReference type="NCBI Taxonomy" id="1850517"/>
    <lineage>
        <taxon>Bacteria</taxon>
        <taxon>Bacillati</taxon>
        <taxon>Bacillota</taxon>
        <taxon>Bacilli</taxon>
        <taxon>Bacillales</taxon>
        <taxon>Paenibacillaceae</taxon>
        <taxon>Paenibacillus</taxon>
    </lineage>
</organism>
<sequence>MIETKKSQLEEQIIGVLSANQVCSFGTIDGNKPKVRYMALFHDGLTIYLATNKKTDKVEELQENPHVHILVGYDGKATPNILQIQATAKISSDNALREKLWNDEMKEWFDGPHDPNYVVMDISPSYIEYSSKDSEPQIWTK</sequence>